<reference evidence="2 3" key="1">
    <citation type="submission" date="2024-06" db="EMBL/GenBank/DDBJ databases">
        <title>The Natural Products Discovery Center: Release of the First 8490 Sequenced Strains for Exploring Actinobacteria Biosynthetic Diversity.</title>
        <authorList>
            <person name="Kalkreuter E."/>
            <person name="Kautsar S.A."/>
            <person name="Yang D."/>
            <person name="Bader C.D."/>
            <person name="Teijaro C.N."/>
            <person name="Fluegel L."/>
            <person name="Davis C.M."/>
            <person name="Simpson J.R."/>
            <person name="Lauterbach L."/>
            <person name="Steele A.D."/>
            <person name="Gui C."/>
            <person name="Meng S."/>
            <person name="Li G."/>
            <person name="Viehrig K."/>
            <person name="Ye F."/>
            <person name="Su P."/>
            <person name="Kiefer A.F."/>
            <person name="Nichols A."/>
            <person name="Cepeda A.J."/>
            <person name="Yan W."/>
            <person name="Fan B."/>
            <person name="Jiang Y."/>
            <person name="Adhikari A."/>
            <person name="Zheng C.-J."/>
            <person name="Schuster L."/>
            <person name="Cowan T.M."/>
            <person name="Smanski M.J."/>
            <person name="Chevrette M.G."/>
            <person name="De Carvalho L.P.S."/>
            <person name="Shen B."/>
        </authorList>
    </citation>
    <scope>NUCLEOTIDE SEQUENCE [LARGE SCALE GENOMIC DNA]</scope>
    <source>
        <strain evidence="2 3">NPDC052347</strain>
    </source>
</reference>
<comment type="caution">
    <text evidence="2">The sequence shown here is derived from an EMBL/GenBank/DDBJ whole genome shotgun (WGS) entry which is preliminary data.</text>
</comment>
<evidence type="ECO:0000259" key="1">
    <source>
        <dbReference type="PROSITE" id="PS50943"/>
    </source>
</evidence>
<dbReference type="SMART" id="SM00530">
    <property type="entry name" value="HTH_XRE"/>
    <property type="match status" value="1"/>
</dbReference>
<dbReference type="Proteomes" id="UP001552594">
    <property type="component" value="Unassembled WGS sequence"/>
</dbReference>
<dbReference type="SUPFAM" id="SSF47413">
    <property type="entry name" value="lambda repressor-like DNA-binding domains"/>
    <property type="match status" value="1"/>
</dbReference>
<dbReference type="EMBL" id="JBFAUK010000004">
    <property type="protein sequence ID" value="MEV5506280.1"/>
    <property type="molecule type" value="Genomic_DNA"/>
</dbReference>
<evidence type="ECO:0000313" key="3">
    <source>
        <dbReference type="Proteomes" id="UP001552594"/>
    </source>
</evidence>
<protein>
    <submittedName>
        <fullName evidence="2">Helix-turn-helix transcriptional regulator</fullName>
    </submittedName>
</protein>
<accession>A0ABV3JU07</accession>
<dbReference type="InterPro" id="IPR001387">
    <property type="entry name" value="Cro/C1-type_HTH"/>
</dbReference>
<feature type="domain" description="HTH cro/C1-type" evidence="1">
    <location>
        <begin position="11"/>
        <end position="66"/>
    </location>
</feature>
<keyword evidence="3" id="KW-1185">Reference proteome</keyword>
<proteinExistence type="predicted"/>
<name>A0ABV3JU07_STRON</name>
<sequence length="77" mass="8515">MSTARLNVPPLRAVRVARGMTLRTVAQRSGIDPGHLSKVERGEKQLSVESLHRVAVVLELNELATLLEPYIAERRSA</sequence>
<dbReference type="Pfam" id="PF01381">
    <property type="entry name" value="HTH_3"/>
    <property type="match status" value="1"/>
</dbReference>
<organism evidence="2 3">
    <name type="scientific">Streptomyces orinoci</name>
    <name type="common">Streptoverticillium orinoci</name>
    <dbReference type="NCBI Taxonomy" id="67339"/>
    <lineage>
        <taxon>Bacteria</taxon>
        <taxon>Bacillati</taxon>
        <taxon>Actinomycetota</taxon>
        <taxon>Actinomycetes</taxon>
        <taxon>Kitasatosporales</taxon>
        <taxon>Streptomycetaceae</taxon>
        <taxon>Streptomyces</taxon>
    </lineage>
</organism>
<dbReference type="Gene3D" id="1.10.260.40">
    <property type="entry name" value="lambda repressor-like DNA-binding domains"/>
    <property type="match status" value="1"/>
</dbReference>
<dbReference type="CDD" id="cd00093">
    <property type="entry name" value="HTH_XRE"/>
    <property type="match status" value="1"/>
</dbReference>
<gene>
    <name evidence="2" type="ORF">AB0L16_07360</name>
</gene>
<dbReference type="InterPro" id="IPR010982">
    <property type="entry name" value="Lambda_DNA-bd_dom_sf"/>
</dbReference>
<evidence type="ECO:0000313" key="2">
    <source>
        <dbReference type="EMBL" id="MEV5506280.1"/>
    </source>
</evidence>
<dbReference type="PROSITE" id="PS50943">
    <property type="entry name" value="HTH_CROC1"/>
    <property type="match status" value="1"/>
</dbReference>
<dbReference type="RefSeq" id="WP_364852884.1">
    <property type="nucleotide sequence ID" value="NZ_JBFAUK010000004.1"/>
</dbReference>